<evidence type="ECO:0008006" key="3">
    <source>
        <dbReference type="Google" id="ProtNLM"/>
    </source>
</evidence>
<evidence type="ECO:0000313" key="1">
    <source>
        <dbReference type="EMBL" id="CAI9613236.1"/>
    </source>
</evidence>
<sequence length="215" mass="24687">MSWVREVLLFSRNVDITEDMAREAILRYLSTKCCCHQARAEELVINRLTQMPLYRYRLESFTESRQHEKTSKPYTGQRLDKANRGAAPQLWNIRVQTPKMFQDGSERIPLPHSSELKVCHKCQGRGRCKCSRCGGSGQFRCGCSGGSRQRSRNKRCHGCSGNGRRRCSKCSGRGRKVCPVCKGEGRLIHYQQLSVTWRTLHSEYICDPPVPENDF</sequence>
<evidence type="ECO:0000313" key="2">
    <source>
        <dbReference type="Proteomes" id="UP001162483"/>
    </source>
</evidence>
<protein>
    <recommendedName>
        <fullName evidence="3">Protein SSUH2 homolog</fullName>
    </recommendedName>
</protein>
<dbReference type="Proteomes" id="UP001162483">
    <property type="component" value="Unassembled WGS sequence"/>
</dbReference>
<proteinExistence type="predicted"/>
<comment type="caution">
    <text evidence="1">The sequence shown here is derived from an EMBL/GenBank/DDBJ whole genome shotgun (WGS) entry which is preliminary data.</text>
</comment>
<accession>A0ABN9GXE8</accession>
<gene>
    <name evidence="1" type="ORF">SPARVUS_LOCUS14855082</name>
</gene>
<name>A0ABN9GXE8_9NEOB</name>
<dbReference type="InterPro" id="IPR052789">
    <property type="entry name" value="SSUH2_homolog"/>
</dbReference>
<dbReference type="PANTHER" id="PTHR48465">
    <property type="entry name" value="PROTEIN SSUH2 HOMOLOG"/>
    <property type="match status" value="1"/>
</dbReference>
<dbReference type="EMBL" id="CATNWA010019440">
    <property type="protein sequence ID" value="CAI9613236.1"/>
    <property type="molecule type" value="Genomic_DNA"/>
</dbReference>
<keyword evidence="2" id="KW-1185">Reference proteome</keyword>
<reference evidence="1" key="1">
    <citation type="submission" date="2023-05" db="EMBL/GenBank/DDBJ databases">
        <authorList>
            <person name="Stuckert A."/>
        </authorList>
    </citation>
    <scope>NUCLEOTIDE SEQUENCE</scope>
</reference>
<organism evidence="1 2">
    <name type="scientific">Staurois parvus</name>
    <dbReference type="NCBI Taxonomy" id="386267"/>
    <lineage>
        <taxon>Eukaryota</taxon>
        <taxon>Metazoa</taxon>
        <taxon>Chordata</taxon>
        <taxon>Craniata</taxon>
        <taxon>Vertebrata</taxon>
        <taxon>Euteleostomi</taxon>
        <taxon>Amphibia</taxon>
        <taxon>Batrachia</taxon>
        <taxon>Anura</taxon>
        <taxon>Neobatrachia</taxon>
        <taxon>Ranoidea</taxon>
        <taxon>Ranidae</taxon>
        <taxon>Staurois</taxon>
    </lineage>
</organism>
<dbReference type="PANTHER" id="PTHR48465:SF1">
    <property type="entry name" value="PROTEIN SSUH2 HOMOLOG"/>
    <property type="match status" value="1"/>
</dbReference>
<feature type="non-terminal residue" evidence="1">
    <location>
        <position position="215"/>
    </location>
</feature>